<accession>A0ABT7XSG5</accession>
<organism evidence="1 2">
    <name type="scientific">Crenobacter oryzisoli</name>
    <dbReference type="NCBI Taxonomy" id="3056844"/>
    <lineage>
        <taxon>Bacteria</taxon>
        <taxon>Pseudomonadati</taxon>
        <taxon>Pseudomonadota</taxon>
        <taxon>Betaproteobacteria</taxon>
        <taxon>Neisseriales</taxon>
        <taxon>Neisseriaceae</taxon>
        <taxon>Crenobacter</taxon>
    </lineage>
</organism>
<reference evidence="1" key="1">
    <citation type="submission" date="2023-06" db="EMBL/GenBank/DDBJ databases">
        <authorList>
            <person name="Zhang S."/>
        </authorList>
    </citation>
    <scope>NUCLEOTIDE SEQUENCE</scope>
    <source>
        <strain evidence="1">SG2303</strain>
    </source>
</reference>
<name>A0ABT7XSG5_9NEIS</name>
<dbReference type="RefSeq" id="WP_289831320.1">
    <property type="nucleotide sequence ID" value="NZ_JAUEDK010000039.1"/>
</dbReference>
<evidence type="ECO:0000313" key="2">
    <source>
        <dbReference type="Proteomes" id="UP001168540"/>
    </source>
</evidence>
<sequence>MAAIEEKNITLANEKDVCICWKYVSPTVEGCFVNERNRERIKNSSINLSNVTENAGPSQKLYTQEEGI</sequence>
<protein>
    <submittedName>
        <fullName evidence="1">Uncharacterized protein</fullName>
    </submittedName>
</protein>
<proteinExistence type="predicted"/>
<dbReference type="EMBL" id="JAUEDK010000039">
    <property type="protein sequence ID" value="MDN0076670.1"/>
    <property type="molecule type" value="Genomic_DNA"/>
</dbReference>
<comment type="caution">
    <text evidence="1">The sequence shown here is derived from an EMBL/GenBank/DDBJ whole genome shotgun (WGS) entry which is preliminary data.</text>
</comment>
<keyword evidence="2" id="KW-1185">Reference proteome</keyword>
<evidence type="ECO:0000313" key="1">
    <source>
        <dbReference type="EMBL" id="MDN0076670.1"/>
    </source>
</evidence>
<dbReference type="Proteomes" id="UP001168540">
    <property type="component" value="Unassembled WGS sequence"/>
</dbReference>
<gene>
    <name evidence="1" type="ORF">QU481_17570</name>
</gene>